<evidence type="ECO:0000313" key="3">
    <source>
        <dbReference type="Proteomes" id="UP000051950"/>
    </source>
</evidence>
<evidence type="ECO:0000313" key="2">
    <source>
        <dbReference type="EMBL" id="KRT16325.1"/>
    </source>
</evidence>
<keyword evidence="3" id="KW-1185">Reference proteome</keyword>
<keyword evidence="1" id="KW-0472">Membrane</keyword>
<sequence length="207" mass="24213">MNESLVQKDLRFRYKSFLITEKGLQVKHKSLLRSGEYLLAYENVGTRIYKDNRGIYGLLFSSTLLGLVSVLLYLLRNDGEGVDSSVYFFYFGISIILLILFLITYKRNFYLVKHGNVDAIEFLQNKPSQAEVNTFIDVLKATRNTFLLNKYGQINFGFTREENYKNLVWLANNEVIDNVEFNNMVNKLNLQMQQQNPHKMNFDFSLN</sequence>
<reference evidence="2 3" key="1">
    <citation type="submission" date="2015-11" db="EMBL/GenBank/DDBJ databases">
        <title>Sequence of Pedobacter ginsenosidimutans.</title>
        <authorList>
            <person name="Carson E."/>
            <person name="Keyser V."/>
            <person name="Newman J."/>
            <person name="Miller J."/>
        </authorList>
    </citation>
    <scope>NUCLEOTIDE SEQUENCE [LARGE SCALE GENOMIC DNA]</scope>
    <source>
        <strain evidence="2 3">KACC 14530</strain>
    </source>
</reference>
<dbReference type="EMBL" id="LMZQ01000005">
    <property type="protein sequence ID" value="KRT16325.1"/>
    <property type="molecule type" value="Genomic_DNA"/>
</dbReference>
<accession>A0A0T5VSY4</accession>
<dbReference type="Proteomes" id="UP000051950">
    <property type="component" value="Unassembled WGS sequence"/>
</dbReference>
<proteinExistence type="predicted"/>
<name>A0A0T5VSY4_9SPHI</name>
<organism evidence="2 3">
    <name type="scientific">Pedobacter ginsenosidimutans</name>
    <dbReference type="NCBI Taxonomy" id="687842"/>
    <lineage>
        <taxon>Bacteria</taxon>
        <taxon>Pseudomonadati</taxon>
        <taxon>Bacteroidota</taxon>
        <taxon>Sphingobacteriia</taxon>
        <taxon>Sphingobacteriales</taxon>
        <taxon>Sphingobacteriaceae</taxon>
        <taxon>Pedobacter</taxon>
    </lineage>
</organism>
<dbReference type="AlphaFoldDB" id="A0A0T5VSY4"/>
<evidence type="ECO:0000256" key="1">
    <source>
        <dbReference type="SAM" id="Phobius"/>
    </source>
</evidence>
<gene>
    <name evidence="2" type="ORF">ASU31_09125</name>
</gene>
<feature type="transmembrane region" description="Helical" evidence="1">
    <location>
        <begin position="87"/>
        <end position="105"/>
    </location>
</feature>
<protein>
    <submittedName>
        <fullName evidence="2">Uncharacterized protein</fullName>
    </submittedName>
</protein>
<dbReference type="RefSeq" id="WP_057932037.1">
    <property type="nucleotide sequence ID" value="NZ_LMZQ01000005.1"/>
</dbReference>
<dbReference type="OrthoDB" id="1252436at2"/>
<comment type="caution">
    <text evidence="2">The sequence shown here is derived from an EMBL/GenBank/DDBJ whole genome shotgun (WGS) entry which is preliminary data.</text>
</comment>
<keyword evidence="1" id="KW-1133">Transmembrane helix</keyword>
<feature type="transmembrane region" description="Helical" evidence="1">
    <location>
        <begin position="55"/>
        <end position="75"/>
    </location>
</feature>
<keyword evidence="1" id="KW-0812">Transmembrane</keyword>
<dbReference type="STRING" id="687842.ASU31_09125"/>